<dbReference type="AlphaFoldDB" id="A0A1Y2FYJ5"/>
<keyword evidence="4" id="KW-1185">Reference proteome</keyword>
<proteinExistence type="predicted"/>
<accession>A0A1Y2FYJ5</accession>
<organism evidence="3 4">
    <name type="scientific">Leucosporidium creatinivorum</name>
    <dbReference type="NCBI Taxonomy" id="106004"/>
    <lineage>
        <taxon>Eukaryota</taxon>
        <taxon>Fungi</taxon>
        <taxon>Dikarya</taxon>
        <taxon>Basidiomycota</taxon>
        <taxon>Pucciniomycotina</taxon>
        <taxon>Microbotryomycetes</taxon>
        <taxon>Leucosporidiales</taxon>
        <taxon>Leucosporidium</taxon>
    </lineage>
</organism>
<feature type="compositionally biased region" description="Low complexity" evidence="1">
    <location>
        <begin position="192"/>
        <end position="203"/>
    </location>
</feature>
<feature type="compositionally biased region" description="Low complexity" evidence="1">
    <location>
        <begin position="332"/>
        <end position="346"/>
    </location>
</feature>
<protein>
    <submittedName>
        <fullName evidence="3">Uncharacterized protein</fullName>
    </submittedName>
</protein>
<reference evidence="3 4" key="1">
    <citation type="submission" date="2016-07" db="EMBL/GenBank/DDBJ databases">
        <title>Pervasive Adenine N6-methylation of Active Genes in Fungi.</title>
        <authorList>
            <consortium name="DOE Joint Genome Institute"/>
            <person name="Mondo S.J."/>
            <person name="Dannebaum R.O."/>
            <person name="Kuo R.C."/>
            <person name="Labutti K."/>
            <person name="Haridas S."/>
            <person name="Kuo A."/>
            <person name="Salamov A."/>
            <person name="Ahrendt S.R."/>
            <person name="Lipzen A."/>
            <person name="Sullivan W."/>
            <person name="Andreopoulos W.B."/>
            <person name="Clum A."/>
            <person name="Lindquist E."/>
            <person name="Daum C."/>
            <person name="Ramamoorthy G.K."/>
            <person name="Gryganskyi A."/>
            <person name="Culley D."/>
            <person name="Magnuson J.K."/>
            <person name="James T.Y."/>
            <person name="O'Malley M.A."/>
            <person name="Stajich J.E."/>
            <person name="Spatafora J.W."/>
            <person name="Visel A."/>
            <person name="Grigoriev I.V."/>
        </authorList>
    </citation>
    <scope>NUCLEOTIDE SEQUENCE [LARGE SCALE GENOMIC DNA]</scope>
    <source>
        <strain evidence="3 4">62-1032</strain>
    </source>
</reference>
<feature type="transmembrane region" description="Helical" evidence="2">
    <location>
        <begin position="47"/>
        <end position="71"/>
    </location>
</feature>
<dbReference type="InParanoid" id="A0A1Y2FYJ5"/>
<feature type="region of interest" description="Disordered" evidence="1">
    <location>
        <begin position="303"/>
        <end position="474"/>
    </location>
</feature>
<feature type="compositionally biased region" description="Basic and acidic residues" evidence="1">
    <location>
        <begin position="412"/>
        <end position="437"/>
    </location>
</feature>
<dbReference type="EMBL" id="MCGR01000007">
    <property type="protein sequence ID" value="ORY89098.1"/>
    <property type="molecule type" value="Genomic_DNA"/>
</dbReference>
<keyword evidence="2" id="KW-0472">Membrane</keyword>
<dbReference type="Proteomes" id="UP000193467">
    <property type="component" value="Unassembled WGS sequence"/>
</dbReference>
<comment type="caution">
    <text evidence="3">The sequence shown here is derived from an EMBL/GenBank/DDBJ whole genome shotgun (WGS) entry which is preliminary data.</text>
</comment>
<keyword evidence="2" id="KW-1133">Transmembrane helix</keyword>
<sequence>MSAVTSAAASSSTSRTNTYPLVTTAGLQTIPNATNTSSAAASGNPSFPIAAIAVVAIVGGLVAIFIAYRLYVWSFRRCALRGKNPLPEARLAGQGSMSPLVAGGAGMGSAPSQMSMAFVDGGRRSVSALGFSGRAREESWGGENYLGAGGQDWSPNGSSGAVSPLSPAGAISREGSPIYPNFNNDSRTGSRGSLSGMAGMNSSASRASMASSLGAPRRSLYGINAHVNGPQMRSLPSTNRLSGAPHAPHSRIDIIPPLPLAPPPGQVIPTDKSTLDFAPSSGIGKDGELINLAAPFGEASRPEAHLYPSVGHSFPPHQQPHSQGYGSRGRRSPSGSATPNSSSSHSSPHRHRGHLQTHSSSSSQPSTSSSSSAQQHPTPPPPINTNLPPSSAALVANGPTSPLDKLQQRIAQEARRDAKARERSERVKRANEGDDGTRSSGSASGSSGPRSQEGVEGYRAPGEMLEDRLGARLR</sequence>
<feature type="region of interest" description="Disordered" evidence="1">
    <location>
        <begin position="227"/>
        <end position="281"/>
    </location>
</feature>
<name>A0A1Y2FYJ5_9BASI</name>
<feature type="compositionally biased region" description="Low complexity" evidence="1">
    <location>
        <begin position="356"/>
        <end position="376"/>
    </location>
</feature>
<feature type="compositionally biased region" description="Polar residues" evidence="1">
    <location>
        <begin position="181"/>
        <end position="191"/>
    </location>
</feature>
<evidence type="ECO:0000313" key="4">
    <source>
        <dbReference type="Proteomes" id="UP000193467"/>
    </source>
</evidence>
<feature type="compositionally biased region" description="Basic and acidic residues" evidence="1">
    <location>
        <begin position="465"/>
        <end position="474"/>
    </location>
</feature>
<evidence type="ECO:0000313" key="3">
    <source>
        <dbReference type="EMBL" id="ORY89098.1"/>
    </source>
</evidence>
<keyword evidence="2" id="KW-0812">Transmembrane</keyword>
<evidence type="ECO:0000256" key="1">
    <source>
        <dbReference type="SAM" id="MobiDB-lite"/>
    </source>
</evidence>
<gene>
    <name evidence="3" type="ORF">BCR35DRAFT_300903</name>
</gene>
<feature type="region of interest" description="Disordered" evidence="1">
    <location>
        <begin position="147"/>
        <end position="203"/>
    </location>
</feature>
<feature type="compositionally biased region" description="Pro residues" evidence="1">
    <location>
        <begin position="256"/>
        <end position="266"/>
    </location>
</feature>
<dbReference type="OrthoDB" id="2530433at2759"/>
<feature type="compositionally biased region" description="Low complexity" evidence="1">
    <location>
        <begin position="438"/>
        <end position="451"/>
    </location>
</feature>
<evidence type="ECO:0000256" key="2">
    <source>
        <dbReference type="SAM" id="Phobius"/>
    </source>
</evidence>